<dbReference type="GO" id="GO:0000162">
    <property type="term" value="P:L-tryptophan biosynthetic process"/>
    <property type="evidence" value="ECO:0007669"/>
    <property type="project" value="InterPro"/>
</dbReference>
<sequence length="384" mass="41980">MNNQTLKAFGENIQRLINKEDLSQHECYLMFKQILCHMQPDLHQGAFLAALTSKGETPQEIAGAWKAIVDYDTVKINKNLGRLVFENSGTGMDQLKTFNVSSAAGIVAAAHGVRLARHGSRALTSSCGTVDILESIGLNVSCDVSLVQKSIINTNIGLFNGMSHKIHQKSLARILSQIRFGSTLNIAASLASPYQATHALRGVFSQDIVEKVACVMKAIGYEKGLVVHGKDDHNEGGIDELSTIGESIVYEFSLDRNDACYSITPEDVGLTRTTYDKIASTGDIKKERVRFLEVISGKGHEECIDITCFNAGAILYTAGKTTDIQKGVHLSKEIIKSGKALKKLTQWICTQSDSHKKGVRQYIQVANKAHIENDVNQHIDECCG</sequence>
<gene>
    <name evidence="5" type="ORF">OMM_06840</name>
</gene>
<comment type="caution">
    <text evidence="5">The sequence shown here is derived from an EMBL/GenBank/DDBJ whole genome shotgun (WGS) entry which is preliminary data.</text>
</comment>
<feature type="domain" description="Glycosyl transferase family 3 N-terminal" evidence="4">
    <location>
        <begin position="13"/>
        <end position="70"/>
    </location>
</feature>
<dbReference type="Pfam" id="PF00591">
    <property type="entry name" value="Glycos_transf_3"/>
    <property type="match status" value="1"/>
</dbReference>
<keyword evidence="2 5" id="KW-0808">Transferase</keyword>
<evidence type="ECO:0000313" key="6">
    <source>
        <dbReference type="Proteomes" id="UP000189670"/>
    </source>
</evidence>
<organism evidence="5 6">
    <name type="scientific">Candidatus Magnetoglobus multicellularis str. Araruama</name>
    <dbReference type="NCBI Taxonomy" id="890399"/>
    <lineage>
        <taxon>Bacteria</taxon>
        <taxon>Pseudomonadati</taxon>
        <taxon>Thermodesulfobacteriota</taxon>
        <taxon>Desulfobacteria</taxon>
        <taxon>Desulfobacterales</taxon>
        <taxon>Desulfobacteraceae</taxon>
        <taxon>Candidatus Magnetoglobus</taxon>
    </lineage>
</organism>
<dbReference type="GO" id="GO:0005829">
    <property type="term" value="C:cytosol"/>
    <property type="evidence" value="ECO:0007669"/>
    <property type="project" value="TreeGrafter"/>
</dbReference>
<dbReference type="AlphaFoldDB" id="A0A1V1PFP7"/>
<dbReference type="Gene3D" id="3.40.1030.10">
    <property type="entry name" value="Nucleoside phosphorylase/phosphoribosyltransferase catalytic domain"/>
    <property type="match status" value="1"/>
</dbReference>
<dbReference type="NCBIfam" id="TIGR01245">
    <property type="entry name" value="trpD"/>
    <property type="match status" value="1"/>
</dbReference>
<evidence type="ECO:0000256" key="2">
    <source>
        <dbReference type="ARBA" id="ARBA00022679"/>
    </source>
</evidence>
<reference evidence="6" key="1">
    <citation type="submission" date="2012-11" db="EMBL/GenBank/DDBJ databases">
        <authorList>
            <person name="Lucero-Rivera Y.E."/>
            <person name="Tovar-Ramirez D."/>
        </authorList>
    </citation>
    <scope>NUCLEOTIDE SEQUENCE [LARGE SCALE GENOMIC DNA]</scope>
    <source>
        <strain evidence="6">Araruama</strain>
    </source>
</reference>
<dbReference type="InterPro" id="IPR005940">
    <property type="entry name" value="Anthranilate_Pribosyl_Tfrase"/>
</dbReference>
<dbReference type="Pfam" id="PF02885">
    <property type="entry name" value="Glycos_trans_3N"/>
    <property type="match status" value="1"/>
</dbReference>
<dbReference type="InterPro" id="IPR017459">
    <property type="entry name" value="Glycosyl_Trfase_fam3_N_dom"/>
</dbReference>
<dbReference type="SUPFAM" id="SSF52418">
    <property type="entry name" value="Nucleoside phosphorylase/phosphoribosyltransferase catalytic domain"/>
    <property type="match status" value="1"/>
</dbReference>
<name>A0A1V1PFP7_9BACT</name>
<dbReference type="PANTHER" id="PTHR43285:SF2">
    <property type="entry name" value="ANTHRANILATE PHOSPHORIBOSYLTRANSFERASE"/>
    <property type="match status" value="1"/>
</dbReference>
<dbReference type="SUPFAM" id="SSF47648">
    <property type="entry name" value="Nucleoside phosphorylase/phosphoribosyltransferase N-terminal domain"/>
    <property type="match status" value="1"/>
</dbReference>
<dbReference type="PANTHER" id="PTHR43285">
    <property type="entry name" value="ANTHRANILATE PHOSPHORIBOSYLTRANSFERASE"/>
    <property type="match status" value="1"/>
</dbReference>
<dbReference type="EMBL" id="ATBP01000049">
    <property type="protein sequence ID" value="ETR73604.1"/>
    <property type="molecule type" value="Genomic_DNA"/>
</dbReference>
<keyword evidence="1 5" id="KW-0328">Glycosyltransferase</keyword>
<feature type="domain" description="Glycosyl transferase family 3" evidence="3">
    <location>
        <begin position="87"/>
        <end position="341"/>
    </location>
</feature>
<proteinExistence type="predicted"/>
<accession>A0A1V1PFP7</accession>
<dbReference type="InterPro" id="IPR035902">
    <property type="entry name" value="Nuc_phospho_transferase"/>
</dbReference>
<evidence type="ECO:0000313" key="5">
    <source>
        <dbReference type="EMBL" id="ETR73604.1"/>
    </source>
</evidence>
<evidence type="ECO:0000259" key="3">
    <source>
        <dbReference type="Pfam" id="PF00591"/>
    </source>
</evidence>
<evidence type="ECO:0000259" key="4">
    <source>
        <dbReference type="Pfam" id="PF02885"/>
    </source>
</evidence>
<dbReference type="InterPro" id="IPR000312">
    <property type="entry name" value="Glycosyl_Trfase_fam3"/>
</dbReference>
<dbReference type="Gene3D" id="1.20.970.10">
    <property type="entry name" value="Transferase, Pyrimidine Nucleoside Phosphorylase, Chain C"/>
    <property type="match status" value="1"/>
</dbReference>
<evidence type="ECO:0000256" key="1">
    <source>
        <dbReference type="ARBA" id="ARBA00022676"/>
    </source>
</evidence>
<dbReference type="Proteomes" id="UP000189670">
    <property type="component" value="Unassembled WGS sequence"/>
</dbReference>
<dbReference type="InterPro" id="IPR036320">
    <property type="entry name" value="Glycosyl_Trfase_fam3_N_dom_sf"/>
</dbReference>
<dbReference type="GO" id="GO:0004048">
    <property type="term" value="F:anthranilate phosphoribosyltransferase activity"/>
    <property type="evidence" value="ECO:0007669"/>
    <property type="project" value="InterPro"/>
</dbReference>
<protein>
    <submittedName>
        <fullName evidence="5">Anthranilate phosphoribosyltransferase</fullName>
    </submittedName>
</protein>